<keyword evidence="2" id="KW-0479">Metal-binding</keyword>
<dbReference type="GeneID" id="37012224"/>
<keyword evidence="1" id="KW-0507">mRNA processing</keyword>
<dbReference type="PANTHER" id="PTHR23002">
    <property type="entry name" value="ZINC FINGER CCHC DOMAIN CONTAINING PROTEIN"/>
    <property type="match status" value="1"/>
</dbReference>
<sequence length="183" mass="18478">MSFNRRRACFVCGRLGHLADACSAPSRLCFQCGEPGHESSACESPRTDDHKQCYGCGGVGHIKSACPSGPKPRAPGVGAGGPHLAKQCPQTNGGVIRPFPGRGAPGAGGPGVRCHNCGGPNHFARDCKSAPMAGRGPVATRPPKKCYNCQGEGHLARFCPTGQGAATASATEGSAPAVAETAA</sequence>
<dbReference type="GO" id="GO:0003676">
    <property type="term" value="F:nucleic acid binding"/>
    <property type="evidence" value="ECO:0007669"/>
    <property type="project" value="InterPro"/>
</dbReference>
<gene>
    <name evidence="4" type="ORF">BCV69DRAFT_252875</name>
</gene>
<dbReference type="GO" id="GO:0006397">
    <property type="term" value="P:mRNA processing"/>
    <property type="evidence" value="ECO:0007669"/>
    <property type="project" value="UniProtKB-KW"/>
</dbReference>
<accession>A0A316TZ68</accession>
<dbReference type="InterPro" id="IPR051714">
    <property type="entry name" value="Znf_CCHC_NABP"/>
</dbReference>
<keyword evidence="5" id="KW-1185">Reference proteome</keyword>
<evidence type="ECO:0000256" key="1">
    <source>
        <dbReference type="ARBA" id="ARBA00022664"/>
    </source>
</evidence>
<reference evidence="4 5" key="1">
    <citation type="journal article" date="2018" name="Mol. Biol. Evol.">
        <title>Broad Genomic Sampling Reveals a Smut Pathogenic Ancestry of the Fungal Clade Ustilaginomycotina.</title>
        <authorList>
            <person name="Kijpornyongpan T."/>
            <person name="Mondo S.J."/>
            <person name="Barry K."/>
            <person name="Sandor L."/>
            <person name="Lee J."/>
            <person name="Lipzen A."/>
            <person name="Pangilinan J."/>
            <person name="LaButti K."/>
            <person name="Hainaut M."/>
            <person name="Henrissat B."/>
            <person name="Grigoriev I.V."/>
            <person name="Spatafora J.W."/>
            <person name="Aime M.C."/>
        </authorList>
    </citation>
    <scope>NUCLEOTIDE SEQUENCE [LARGE SCALE GENOMIC DNA]</scope>
    <source>
        <strain evidence="4 5">MCA 4718</strain>
    </source>
</reference>
<keyword evidence="2" id="KW-0862">Zinc</keyword>
<dbReference type="Pfam" id="PF00098">
    <property type="entry name" value="zf-CCHC"/>
    <property type="match status" value="4"/>
</dbReference>
<dbReference type="InterPro" id="IPR036875">
    <property type="entry name" value="Znf_CCHC_sf"/>
</dbReference>
<feature type="domain" description="CCHC-type" evidence="3">
    <location>
        <begin position="113"/>
        <end position="129"/>
    </location>
</feature>
<dbReference type="STRING" id="1684307.A0A316TZ68"/>
<feature type="domain" description="CCHC-type" evidence="3">
    <location>
        <begin position="29"/>
        <end position="44"/>
    </location>
</feature>
<dbReference type="AlphaFoldDB" id="A0A316TZ68"/>
<dbReference type="Proteomes" id="UP000245942">
    <property type="component" value="Unassembled WGS sequence"/>
</dbReference>
<name>A0A316TZ68_9BASI</name>
<dbReference type="GO" id="GO:0008270">
    <property type="term" value="F:zinc ion binding"/>
    <property type="evidence" value="ECO:0007669"/>
    <property type="project" value="UniProtKB-KW"/>
</dbReference>
<dbReference type="SUPFAM" id="SSF57756">
    <property type="entry name" value="Retrovirus zinc finger-like domains"/>
    <property type="match status" value="3"/>
</dbReference>
<organism evidence="4 5">
    <name type="scientific">Pseudomicrostroma glucosiphilum</name>
    <dbReference type="NCBI Taxonomy" id="1684307"/>
    <lineage>
        <taxon>Eukaryota</taxon>
        <taxon>Fungi</taxon>
        <taxon>Dikarya</taxon>
        <taxon>Basidiomycota</taxon>
        <taxon>Ustilaginomycotina</taxon>
        <taxon>Exobasidiomycetes</taxon>
        <taxon>Microstromatales</taxon>
        <taxon>Microstromatales incertae sedis</taxon>
        <taxon>Pseudomicrostroma</taxon>
    </lineage>
</organism>
<feature type="domain" description="CCHC-type" evidence="3">
    <location>
        <begin position="145"/>
        <end position="160"/>
    </location>
</feature>
<proteinExistence type="predicted"/>
<dbReference type="InterPro" id="IPR025836">
    <property type="entry name" value="Zn_knuckle_CX2CX4HX4C"/>
</dbReference>
<feature type="domain" description="CCHC-type" evidence="3">
    <location>
        <begin position="9"/>
        <end position="22"/>
    </location>
</feature>
<dbReference type="PROSITE" id="PS50158">
    <property type="entry name" value="ZF_CCHC"/>
    <property type="match status" value="5"/>
</dbReference>
<protein>
    <recommendedName>
        <fullName evidence="3">CCHC-type domain-containing protein</fullName>
    </recommendedName>
</protein>
<dbReference type="Gene3D" id="4.10.60.10">
    <property type="entry name" value="Zinc finger, CCHC-type"/>
    <property type="match status" value="4"/>
</dbReference>
<dbReference type="EMBL" id="KZ819336">
    <property type="protein sequence ID" value="PWN18482.1"/>
    <property type="molecule type" value="Genomic_DNA"/>
</dbReference>
<dbReference type="InterPro" id="IPR001878">
    <property type="entry name" value="Znf_CCHC"/>
</dbReference>
<dbReference type="SMART" id="SM00343">
    <property type="entry name" value="ZnF_C2HC"/>
    <property type="match status" value="5"/>
</dbReference>
<evidence type="ECO:0000313" key="5">
    <source>
        <dbReference type="Proteomes" id="UP000245942"/>
    </source>
</evidence>
<evidence type="ECO:0000256" key="2">
    <source>
        <dbReference type="PROSITE-ProRule" id="PRU00047"/>
    </source>
</evidence>
<evidence type="ECO:0000259" key="3">
    <source>
        <dbReference type="PROSITE" id="PS50158"/>
    </source>
</evidence>
<dbReference type="RefSeq" id="XP_025345642.1">
    <property type="nucleotide sequence ID" value="XM_025490490.1"/>
</dbReference>
<keyword evidence="2" id="KW-0863">Zinc-finger</keyword>
<dbReference type="Pfam" id="PF14392">
    <property type="entry name" value="zf-CCHC_4"/>
    <property type="match status" value="1"/>
</dbReference>
<feature type="domain" description="CCHC-type" evidence="3">
    <location>
        <begin position="53"/>
        <end position="68"/>
    </location>
</feature>
<evidence type="ECO:0000313" key="4">
    <source>
        <dbReference type="EMBL" id="PWN18482.1"/>
    </source>
</evidence>
<dbReference type="OrthoDB" id="3341596at2759"/>